<name>A0A7K3LLD8_9ACTN</name>
<dbReference type="Gene3D" id="1.10.3720.10">
    <property type="entry name" value="MetI-like"/>
    <property type="match status" value="1"/>
</dbReference>
<sequence length="291" mass="30949">MTAAPAAVSTRPTADRSPGSSPAHKDPARRKPQGRRRWVTASAARFCLFISVLPIVVTVLVAFTANWNGGPLHGGVTTAWMNDALPTFLPALSMSAQVAALTLLIGLPLGIPLALLLARGGVPGVGLLQWMASLPLAVPGIAVGLALGAMYPQLQRSGWLLILGHVVVTMPFLVGTLTPVLRDPDLRELEQTAATLGSGAFRRLWTVTLPHVRPALLAAILMVLAISFGEFNLTYFIVNPAQQTLPVVLYSAFVYGQTSEGAALALWYCITVIPLAIGLHLFGTFTVRRHK</sequence>
<protein>
    <submittedName>
        <fullName evidence="11">ABC transporter permease subunit</fullName>
    </submittedName>
</protein>
<keyword evidence="12" id="KW-1185">Reference proteome</keyword>
<comment type="subcellular location">
    <subcellularLocation>
        <location evidence="1">Cell inner membrane</location>
        <topology evidence="1">Multi-pass membrane protein</topology>
    </subcellularLocation>
    <subcellularLocation>
        <location evidence="8">Cell membrane</location>
        <topology evidence="8">Multi-pass membrane protein</topology>
    </subcellularLocation>
</comment>
<evidence type="ECO:0000313" key="11">
    <source>
        <dbReference type="EMBL" id="NDK88861.1"/>
    </source>
</evidence>
<feature type="transmembrane region" description="Helical" evidence="8">
    <location>
        <begin position="157"/>
        <end position="181"/>
    </location>
</feature>
<organism evidence="11 12">
    <name type="scientific">Gordonia desulfuricans</name>
    <dbReference type="NCBI Taxonomy" id="89051"/>
    <lineage>
        <taxon>Bacteria</taxon>
        <taxon>Bacillati</taxon>
        <taxon>Actinomycetota</taxon>
        <taxon>Actinomycetes</taxon>
        <taxon>Mycobacteriales</taxon>
        <taxon>Gordoniaceae</taxon>
        <taxon>Gordonia</taxon>
    </lineage>
</organism>
<keyword evidence="5 8" id="KW-0812">Transmembrane</keyword>
<dbReference type="EMBL" id="JAADZU010000009">
    <property type="protein sequence ID" value="NDK88861.1"/>
    <property type="molecule type" value="Genomic_DNA"/>
</dbReference>
<comment type="similarity">
    <text evidence="8">Belongs to the binding-protein-dependent transport system permease family.</text>
</comment>
<dbReference type="CDD" id="cd06261">
    <property type="entry name" value="TM_PBP2"/>
    <property type="match status" value="1"/>
</dbReference>
<keyword evidence="4" id="KW-0997">Cell inner membrane</keyword>
<evidence type="ECO:0000256" key="9">
    <source>
        <dbReference type="SAM" id="MobiDB-lite"/>
    </source>
</evidence>
<keyword evidence="2 8" id="KW-0813">Transport</keyword>
<keyword evidence="6 8" id="KW-1133">Transmembrane helix</keyword>
<evidence type="ECO:0000313" key="12">
    <source>
        <dbReference type="Proteomes" id="UP000466307"/>
    </source>
</evidence>
<keyword evidence="7 8" id="KW-0472">Membrane</keyword>
<feature type="transmembrane region" description="Helical" evidence="8">
    <location>
        <begin position="98"/>
        <end position="118"/>
    </location>
</feature>
<evidence type="ECO:0000256" key="4">
    <source>
        <dbReference type="ARBA" id="ARBA00022519"/>
    </source>
</evidence>
<evidence type="ECO:0000259" key="10">
    <source>
        <dbReference type="PROSITE" id="PS50928"/>
    </source>
</evidence>
<dbReference type="InterPro" id="IPR000515">
    <property type="entry name" value="MetI-like"/>
</dbReference>
<dbReference type="Pfam" id="PF00528">
    <property type="entry name" value="BPD_transp_1"/>
    <property type="match status" value="1"/>
</dbReference>
<proteinExistence type="inferred from homology"/>
<dbReference type="PANTHER" id="PTHR43357">
    <property type="entry name" value="INNER MEMBRANE ABC TRANSPORTER PERMEASE PROTEIN YDCV"/>
    <property type="match status" value="1"/>
</dbReference>
<accession>A0A7K3LLD8</accession>
<evidence type="ECO:0000256" key="7">
    <source>
        <dbReference type="ARBA" id="ARBA00023136"/>
    </source>
</evidence>
<gene>
    <name evidence="11" type="ORF">GYA93_04610</name>
</gene>
<evidence type="ECO:0000256" key="2">
    <source>
        <dbReference type="ARBA" id="ARBA00022448"/>
    </source>
</evidence>
<dbReference type="AlphaFoldDB" id="A0A7K3LLD8"/>
<feature type="transmembrane region" description="Helical" evidence="8">
    <location>
        <begin position="130"/>
        <end position="151"/>
    </location>
</feature>
<feature type="transmembrane region" description="Helical" evidence="8">
    <location>
        <begin position="265"/>
        <end position="287"/>
    </location>
</feature>
<dbReference type="PROSITE" id="PS50928">
    <property type="entry name" value="ABC_TM1"/>
    <property type="match status" value="1"/>
</dbReference>
<feature type="region of interest" description="Disordered" evidence="9">
    <location>
        <begin position="1"/>
        <end position="35"/>
    </location>
</feature>
<evidence type="ECO:0000256" key="6">
    <source>
        <dbReference type="ARBA" id="ARBA00022989"/>
    </source>
</evidence>
<reference evidence="11 12" key="1">
    <citation type="submission" date="2020-01" db="EMBL/GenBank/DDBJ databases">
        <title>Investigation of new actinobacteria for the biodesulphurisation of diesel fuel.</title>
        <authorList>
            <person name="Athi Narayanan S.M."/>
        </authorList>
    </citation>
    <scope>NUCLEOTIDE SEQUENCE [LARGE SCALE GENOMIC DNA]</scope>
    <source>
        <strain evidence="11 12">213E</strain>
    </source>
</reference>
<feature type="domain" description="ABC transmembrane type-1" evidence="10">
    <location>
        <begin position="92"/>
        <end position="281"/>
    </location>
</feature>
<dbReference type="SUPFAM" id="SSF161098">
    <property type="entry name" value="MetI-like"/>
    <property type="match status" value="1"/>
</dbReference>
<evidence type="ECO:0000256" key="3">
    <source>
        <dbReference type="ARBA" id="ARBA00022475"/>
    </source>
</evidence>
<evidence type="ECO:0000256" key="8">
    <source>
        <dbReference type="RuleBase" id="RU363032"/>
    </source>
</evidence>
<feature type="transmembrane region" description="Helical" evidence="8">
    <location>
        <begin position="38"/>
        <end position="63"/>
    </location>
</feature>
<feature type="transmembrane region" description="Helical" evidence="8">
    <location>
        <begin position="215"/>
        <end position="238"/>
    </location>
</feature>
<dbReference type="GO" id="GO:0005886">
    <property type="term" value="C:plasma membrane"/>
    <property type="evidence" value="ECO:0007669"/>
    <property type="project" value="UniProtKB-SubCell"/>
</dbReference>
<dbReference type="Proteomes" id="UP000466307">
    <property type="component" value="Unassembled WGS sequence"/>
</dbReference>
<dbReference type="GO" id="GO:0055085">
    <property type="term" value="P:transmembrane transport"/>
    <property type="evidence" value="ECO:0007669"/>
    <property type="project" value="InterPro"/>
</dbReference>
<dbReference type="InterPro" id="IPR035906">
    <property type="entry name" value="MetI-like_sf"/>
</dbReference>
<keyword evidence="3" id="KW-1003">Cell membrane</keyword>
<comment type="caution">
    <text evidence="11">The sequence shown here is derived from an EMBL/GenBank/DDBJ whole genome shotgun (WGS) entry which is preliminary data.</text>
</comment>
<dbReference type="RefSeq" id="WP_053777448.1">
    <property type="nucleotide sequence ID" value="NZ_JAADZU010000009.1"/>
</dbReference>
<evidence type="ECO:0000256" key="5">
    <source>
        <dbReference type="ARBA" id="ARBA00022692"/>
    </source>
</evidence>
<dbReference type="PANTHER" id="PTHR43357:SF4">
    <property type="entry name" value="INNER MEMBRANE ABC TRANSPORTER PERMEASE PROTEIN YDCV"/>
    <property type="match status" value="1"/>
</dbReference>
<evidence type="ECO:0000256" key="1">
    <source>
        <dbReference type="ARBA" id="ARBA00004429"/>
    </source>
</evidence>